<dbReference type="GeneTree" id="ENSGT00920000149199"/>
<evidence type="ECO:0000256" key="4">
    <source>
        <dbReference type="ARBA" id="ARBA00023136"/>
    </source>
</evidence>
<dbReference type="InterPro" id="IPR006202">
    <property type="entry name" value="Neur_chan_lig-bd"/>
</dbReference>
<proteinExistence type="predicted"/>
<feature type="transmembrane region" description="Helical" evidence="5">
    <location>
        <begin position="223"/>
        <end position="242"/>
    </location>
</feature>
<dbReference type="Pfam" id="PF02931">
    <property type="entry name" value="Neur_chan_LBD"/>
    <property type="match status" value="1"/>
</dbReference>
<evidence type="ECO:0000256" key="5">
    <source>
        <dbReference type="SAM" id="Phobius"/>
    </source>
</evidence>
<dbReference type="Bgee" id="ENSLOCG00000013072">
    <property type="expression patterns" value="Expressed in ovary and 2 other cell types or tissues"/>
</dbReference>
<dbReference type="OMA" id="TWPLVHG"/>
<dbReference type="GO" id="GO:0034220">
    <property type="term" value="P:monoatomic ion transmembrane transport"/>
    <property type="evidence" value="ECO:0000318"/>
    <property type="project" value="GO_Central"/>
</dbReference>
<dbReference type="PANTHER" id="PTHR18945">
    <property type="entry name" value="NEUROTRANSMITTER GATED ION CHANNEL"/>
    <property type="match status" value="1"/>
</dbReference>
<protein>
    <recommendedName>
        <fullName evidence="10">Neurotransmitter-gated ion-channel ligand-binding domain-containing protein</fullName>
    </recommendedName>
</protein>
<feature type="transmembrane region" description="Helical" evidence="5">
    <location>
        <begin position="200"/>
        <end position="217"/>
    </location>
</feature>
<evidence type="ECO:0000256" key="2">
    <source>
        <dbReference type="ARBA" id="ARBA00022692"/>
    </source>
</evidence>
<dbReference type="InterPro" id="IPR038050">
    <property type="entry name" value="Neuro_actylchol_rec"/>
</dbReference>
<dbReference type="InterPro" id="IPR006029">
    <property type="entry name" value="Neurotrans-gated_channel_TM"/>
</dbReference>
<reference evidence="8" key="3">
    <citation type="submission" date="2025-09" db="UniProtKB">
        <authorList>
            <consortium name="Ensembl"/>
        </authorList>
    </citation>
    <scope>IDENTIFICATION</scope>
</reference>
<evidence type="ECO:0008006" key="10">
    <source>
        <dbReference type="Google" id="ProtNLM"/>
    </source>
</evidence>
<comment type="subcellular location">
    <subcellularLocation>
        <location evidence="1">Membrane</location>
        <topology evidence="1">Multi-pass membrane protein</topology>
    </subcellularLocation>
</comment>
<sequence length="343" mass="39103">MVWNDSSLSWDSTYPYEEVVLPVSDVWIPSLSVKNALKVETQPESSHLLVFRNGTVYHKELMWITVGCDFNLYLYPFTNDWCVIALDGWNSEGCGEKVTFGRISLIGKTRGDWRAVDVRKDEVRNASVFLEVSLSTRGFNVIVSLIIPTFLIMLADIVSFILPLVEGERISFKVTLVLGFVMFLLILSDMLPGTSQCAPLIRYHFCVCLFFLVLSMIESMVVTQLAVGGSLFSFHASGCSIFRDTNAKSRRESQDNKNEMQGYGPELLRCVTEPHLDNRSLQRIVKVLENMQEKEQDTQNSKCFANKVDKICFFVYLGSFILYVVVMLYFICDVPCEINHFDF</sequence>
<keyword evidence="9" id="KW-1185">Reference proteome</keyword>
<accession>W5N641</accession>
<evidence type="ECO:0000313" key="9">
    <source>
        <dbReference type="Proteomes" id="UP000018468"/>
    </source>
</evidence>
<dbReference type="GO" id="GO:0005886">
    <property type="term" value="C:plasma membrane"/>
    <property type="evidence" value="ECO:0000318"/>
    <property type="project" value="GO_Central"/>
</dbReference>
<dbReference type="InParanoid" id="W5N641"/>
<dbReference type="GO" id="GO:1902495">
    <property type="term" value="C:transmembrane transporter complex"/>
    <property type="evidence" value="ECO:0000318"/>
    <property type="project" value="GO_Central"/>
</dbReference>
<name>W5N641_LEPOC</name>
<dbReference type="SUPFAM" id="SSF90112">
    <property type="entry name" value="Neurotransmitter-gated ion-channel transmembrane pore"/>
    <property type="match status" value="1"/>
</dbReference>
<dbReference type="GO" id="GO:0005230">
    <property type="term" value="F:extracellular ligand-gated monoatomic ion channel activity"/>
    <property type="evidence" value="ECO:0007669"/>
    <property type="project" value="InterPro"/>
</dbReference>
<dbReference type="InterPro" id="IPR036719">
    <property type="entry name" value="Neuro-gated_channel_TM_sf"/>
</dbReference>
<organism evidence="8 9">
    <name type="scientific">Lepisosteus oculatus</name>
    <name type="common">Spotted gar</name>
    <dbReference type="NCBI Taxonomy" id="7918"/>
    <lineage>
        <taxon>Eukaryota</taxon>
        <taxon>Metazoa</taxon>
        <taxon>Chordata</taxon>
        <taxon>Craniata</taxon>
        <taxon>Vertebrata</taxon>
        <taxon>Euteleostomi</taxon>
        <taxon>Actinopterygii</taxon>
        <taxon>Neopterygii</taxon>
        <taxon>Holostei</taxon>
        <taxon>Semionotiformes</taxon>
        <taxon>Lepisosteidae</taxon>
        <taxon>Lepisosteus</taxon>
    </lineage>
</organism>
<evidence type="ECO:0000256" key="1">
    <source>
        <dbReference type="ARBA" id="ARBA00004141"/>
    </source>
</evidence>
<feature type="transmembrane region" description="Helical" evidence="5">
    <location>
        <begin position="139"/>
        <end position="164"/>
    </location>
</feature>
<dbReference type="Gene3D" id="1.20.58.390">
    <property type="entry name" value="Neurotransmitter-gated ion-channel transmembrane domain"/>
    <property type="match status" value="1"/>
</dbReference>
<evidence type="ECO:0000259" key="7">
    <source>
        <dbReference type="Pfam" id="PF02932"/>
    </source>
</evidence>
<evidence type="ECO:0000259" key="6">
    <source>
        <dbReference type="Pfam" id="PF02931"/>
    </source>
</evidence>
<dbReference type="eggNOG" id="KOG3645">
    <property type="taxonomic scope" value="Eukaryota"/>
</dbReference>
<evidence type="ECO:0000313" key="8">
    <source>
        <dbReference type="Ensembl" id="ENSLOCP00000016100.1"/>
    </source>
</evidence>
<keyword evidence="3 5" id="KW-1133">Transmembrane helix</keyword>
<keyword evidence="4 5" id="KW-0472">Membrane</keyword>
<dbReference type="FunCoup" id="W5N641">
    <property type="interactions" value="25"/>
</dbReference>
<reference evidence="8" key="2">
    <citation type="submission" date="2025-08" db="UniProtKB">
        <authorList>
            <consortium name="Ensembl"/>
        </authorList>
    </citation>
    <scope>IDENTIFICATION</scope>
</reference>
<feature type="domain" description="Neurotransmitter-gated ion-channel transmembrane" evidence="7">
    <location>
        <begin position="145"/>
        <end position="225"/>
    </location>
</feature>
<dbReference type="GO" id="GO:0004888">
    <property type="term" value="F:transmembrane signaling receptor activity"/>
    <property type="evidence" value="ECO:0007669"/>
    <property type="project" value="InterPro"/>
</dbReference>
<dbReference type="AlphaFoldDB" id="W5N641"/>
<dbReference type="InterPro" id="IPR036734">
    <property type="entry name" value="Neur_chan_lig-bd_sf"/>
</dbReference>
<feature type="domain" description="Neurotransmitter-gated ion-channel ligand-binding" evidence="6">
    <location>
        <begin position="2"/>
        <end position="92"/>
    </location>
</feature>
<feature type="transmembrane region" description="Helical" evidence="5">
    <location>
        <begin position="170"/>
        <end position="188"/>
    </location>
</feature>
<dbReference type="SUPFAM" id="SSF63712">
    <property type="entry name" value="Nicotinic receptor ligand binding domain-like"/>
    <property type="match status" value="1"/>
</dbReference>
<reference evidence="9" key="1">
    <citation type="submission" date="2011-12" db="EMBL/GenBank/DDBJ databases">
        <title>The Draft Genome of Lepisosteus oculatus.</title>
        <authorList>
            <consortium name="The Broad Institute Genome Assembly &amp; Analysis Group"/>
            <consortium name="Computational R&amp;D Group"/>
            <consortium name="and Sequencing Platform"/>
            <person name="Di Palma F."/>
            <person name="Alfoldi J."/>
            <person name="Johnson J."/>
            <person name="Berlin A."/>
            <person name="Gnerre S."/>
            <person name="Jaffe D."/>
            <person name="MacCallum I."/>
            <person name="Young S."/>
            <person name="Walker B.J."/>
            <person name="Lander E.S."/>
            <person name="Lindblad-Toh K."/>
        </authorList>
    </citation>
    <scope>NUCLEOTIDE SEQUENCE [LARGE SCALE GENOMIC DNA]</scope>
</reference>
<dbReference type="Proteomes" id="UP000018468">
    <property type="component" value="Linkage group LG10"/>
</dbReference>
<dbReference type="EMBL" id="AHAT01000406">
    <property type="status" value="NOT_ANNOTATED_CDS"/>
    <property type="molecule type" value="Genomic_DNA"/>
</dbReference>
<keyword evidence="2 5" id="KW-0812">Transmembrane</keyword>
<dbReference type="Gene3D" id="2.70.170.10">
    <property type="entry name" value="Neurotransmitter-gated ion-channel ligand-binding domain"/>
    <property type="match status" value="1"/>
</dbReference>
<dbReference type="InterPro" id="IPR006201">
    <property type="entry name" value="Neur_channel"/>
</dbReference>
<dbReference type="STRING" id="7918.ENSLOCP00000016100"/>
<feature type="transmembrane region" description="Helical" evidence="5">
    <location>
        <begin position="311"/>
        <end position="331"/>
    </location>
</feature>
<evidence type="ECO:0000256" key="3">
    <source>
        <dbReference type="ARBA" id="ARBA00022989"/>
    </source>
</evidence>
<dbReference type="Ensembl" id="ENSLOCT00000016130.1">
    <property type="protein sequence ID" value="ENSLOCP00000016100.1"/>
    <property type="gene ID" value="ENSLOCG00000013072.1"/>
</dbReference>
<dbReference type="HOGENOM" id="CLU_055136_0_0_1"/>
<dbReference type="Pfam" id="PF02932">
    <property type="entry name" value="Neur_chan_memb"/>
    <property type="match status" value="1"/>
</dbReference>